<evidence type="ECO:0000313" key="9">
    <source>
        <dbReference type="Proteomes" id="UP001174694"/>
    </source>
</evidence>
<keyword evidence="9" id="KW-1185">Reference proteome</keyword>
<dbReference type="Proteomes" id="UP001174694">
    <property type="component" value="Unassembled WGS sequence"/>
</dbReference>
<name>A0AA38VNH8_9PEZI</name>
<dbReference type="InterPro" id="IPR036249">
    <property type="entry name" value="Thioredoxin-like_sf"/>
</dbReference>
<evidence type="ECO:0000256" key="1">
    <source>
        <dbReference type="ARBA" id="ARBA00006494"/>
    </source>
</evidence>
<evidence type="ECO:0000256" key="3">
    <source>
        <dbReference type="ARBA" id="ARBA00022679"/>
    </source>
</evidence>
<accession>A0AA38VNH8</accession>
<proteinExistence type="inferred from homology"/>
<evidence type="ECO:0000256" key="5">
    <source>
        <dbReference type="ARBA" id="ARBA00073833"/>
    </source>
</evidence>
<dbReference type="GO" id="GO:0006749">
    <property type="term" value="P:glutathione metabolic process"/>
    <property type="evidence" value="ECO:0007669"/>
    <property type="project" value="TreeGrafter"/>
</dbReference>
<dbReference type="InterPro" id="IPR001853">
    <property type="entry name" value="DSBA-like_thioredoxin_dom"/>
</dbReference>
<dbReference type="InterPro" id="IPR051924">
    <property type="entry name" value="GST_Kappa/NadH"/>
</dbReference>
<dbReference type="AlphaFoldDB" id="A0AA38VNH8"/>
<comment type="caution">
    <text evidence="8">The sequence shown here is derived from an EMBL/GenBank/DDBJ whole genome shotgun (WGS) entry which is preliminary data.</text>
</comment>
<dbReference type="SUPFAM" id="SSF52833">
    <property type="entry name" value="Thioredoxin-like"/>
    <property type="match status" value="1"/>
</dbReference>
<keyword evidence="3" id="KW-0808">Transferase</keyword>
<dbReference type="Gene3D" id="3.40.30.10">
    <property type="entry name" value="Glutaredoxin"/>
    <property type="match status" value="1"/>
</dbReference>
<comment type="catalytic activity">
    <reaction evidence="4">
        <text>RX + glutathione = an S-substituted glutathione + a halide anion + H(+)</text>
        <dbReference type="Rhea" id="RHEA:16437"/>
        <dbReference type="ChEBI" id="CHEBI:15378"/>
        <dbReference type="ChEBI" id="CHEBI:16042"/>
        <dbReference type="ChEBI" id="CHEBI:17792"/>
        <dbReference type="ChEBI" id="CHEBI:57925"/>
        <dbReference type="ChEBI" id="CHEBI:90779"/>
        <dbReference type="EC" id="2.5.1.18"/>
    </reaction>
</comment>
<dbReference type="PANTHER" id="PTHR42943">
    <property type="entry name" value="GLUTATHIONE S-TRANSFERASE KAPPA"/>
    <property type="match status" value="1"/>
</dbReference>
<dbReference type="PANTHER" id="PTHR42943:SF13">
    <property type="entry name" value="GLUTATHIONE S-TRANSFERASE KAPPA-RELATED"/>
    <property type="match status" value="1"/>
</dbReference>
<dbReference type="EC" id="2.5.1.18" evidence="2"/>
<protein>
    <recommendedName>
        <fullName evidence="5">Glutathione S-transferase kappa 1</fullName>
        <ecNumber evidence="2">2.5.1.18</ecNumber>
    </recommendedName>
    <alternativeName>
        <fullName evidence="6">GST class-kappa</fullName>
    </alternativeName>
</protein>
<dbReference type="GO" id="GO:0004602">
    <property type="term" value="F:glutathione peroxidase activity"/>
    <property type="evidence" value="ECO:0007669"/>
    <property type="project" value="TreeGrafter"/>
</dbReference>
<dbReference type="FunFam" id="3.40.30.10:FF:000096">
    <property type="entry name" value="Glutathione S-transferase kappa"/>
    <property type="match status" value="1"/>
</dbReference>
<feature type="domain" description="DSBA-like thioredoxin" evidence="7">
    <location>
        <begin position="5"/>
        <end position="126"/>
    </location>
</feature>
<dbReference type="Pfam" id="PF01323">
    <property type="entry name" value="DSBA"/>
    <property type="match status" value="1"/>
</dbReference>
<evidence type="ECO:0000256" key="6">
    <source>
        <dbReference type="ARBA" id="ARBA00083519"/>
    </source>
</evidence>
<evidence type="ECO:0000259" key="7">
    <source>
        <dbReference type="Pfam" id="PF01323"/>
    </source>
</evidence>
<evidence type="ECO:0000313" key="8">
    <source>
        <dbReference type="EMBL" id="KAJ9155046.1"/>
    </source>
</evidence>
<evidence type="ECO:0000256" key="4">
    <source>
        <dbReference type="ARBA" id="ARBA00047960"/>
    </source>
</evidence>
<dbReference type="GO" id="GO:0004364">
    <property type="term" value="F:glutathione transferase activity"/>
    <property type="evidence" value="ECO:0007669"/>
    <property type="project" value="UniProtKB-EC"/>
</dbReference>
<evidence type="ECO:0000256" key="2">
    <source>
        <dbReference type="ARBA" id="ARBA00012452"/>
    </source>
</evidence>
<dbReference type="GO" id="GO:0005777">
    <property type="term" value="C:peroxisome"/>
    <property type="evidence" value="ECO:0007669"/>
    <property type="project" value="TreeGrafter"/>
</dbReference>
<reference evidence="8" key="1">
    <citation type="submission" date="2022-07" db="EMBL/GenBank/DDBJ databases">
        <title>Fungi with potential for degradation of polypropylene.</title>
        <authorList>
            <person name="Gostincar C."/>
        </authorList>
    </citation>
    <scope>NUCLEOTIDE SEQUENCE</scope>
    <source>
        <strain evidence="8">EXF-13308</strain>
    </source>
</reference>
<dbReference type="EMBL" id="JANBVO010000004">
    <property type="protein sequence ID" value="KAJ9155046.1"/>
    <property type="molecule type" value="Genomic_DNA"/>
</dbReference>
<organism evidence="8 9">
    <name type="scientific">Pleurostoma richardsiae</name>
    <dbReference type="NCBI Taxonomy" id="41990"/>
    <lineage>
        <taxon>Eukaryota</taxon>
        <taxon>Fungi</taxon>
        <taxon>Dikarya</taxon>
        <taxon>Ascomycota</taxon>
        <taxon>Pezizomycotina</taxon>
        <taxon>Sordariomycetes</taxon>
        <taxon>Sordariomycetidae</taxon>
        <taxon>Calosphaeriales</taxon>
        <taxon>Pleurostomataceae</taxon>
        <taxon>Pleurostoma</taxon>
    </lineage>
</organism>
<comment type="similarity">
    <text evidence="1">Belongs to the GST superfamily. Kappa family.</text>
</comment>
<dbReference type="GO" id="GO:0005739">
    <property type="term" value="C:mitochondrion"/>
    <property type="evidence" value="ECO:0007669"/>
    <property type="project" value="TreeGrafter"/>
</dbReference>
<gene>
    <name evidence="8" type="ORF">NKR23_g2408</name>
</gene>
<sequence>MGGKIDCYIDLASFYSYLAFNELLRNYETLKAYGVEVEFHPVLLGGINAGSGNKPPWTLPAKAMYGTYDARRSCDRAGHPEIGFPEDLMSMSHTILPLRALHYIKRHYPRDVFETAFYYFFDRFWTPPHQNLSQQPVFTQALAEVPSGFKGPGTGDASRPVFSREEVAKILQAASTQEAKDLLKKTTQQALDQGAFGAPWLWVTNAEGKGEPFFGSDRFHFIYNFLGLPYQDVALLPPSGGKASSKL</sequence>